<proteinExistence type="inferred from homology"/>
<organism evidence="10 11">
    <name type="scientific">Paenibacillus cremeus</name>
    <dbReference type="NCBI Taxonomy" id="2163881"/>
    <lineage>
        <taxon>Bacteria</taxon>
        <taxon>Bacillati</taxon>
        <taxon>Bacillota</taxon>
        <taxon>Bacilli</taxon>
        <taxon>Bacillales</taxon>
        <taxon>Paenibacillaceae</taxon>
        <taxon>Paenibacillus</taxon>
    </lineage>
</organism>
<evidence type="ECO:0000256" key="5">
    <source>
        <dbReference type="ARBA" id="ARBA00016977"/>
    </source>
</evidence>
<keyword evidence="6" id="KW-0520">NAD</keyword>
<dbReference type="Proteomes" id="UP000317036">
    <property type="component" value="Unassembled WGS sequence"/>
</dbReference>
<comment type="caution">
    <text evidence="10">The sequence shown here is derived from an EMBL/GenBank/DDBJ whole genome shotgun (WGS) entry which is preliminary data.</text>
</comment>
<comment type="cofactor">
    <cofactor evidence="2 8">
        <name>NAD(+)</name>
        <dbReference type="ChEBI" id="CHEBI:57540"/>
    </cofactor>
</comment>
<evidence type="ECO:0000259" key="9">
    <source>
        <dbReference type="Pfam" id="PF16363"/>
    </source>
</evidence>
<dbReference type="EC" id="4.2.1.46" evidence="4 8"/>
<evidence type="ECO:0000256" key="4">
    <source>
        <dbReference type="ARBA" id="ARBA00011990"/>
    </source>
</evidence>
<reference evidence="10 11" key="1">
    <citation type="submission" date="2019-07" db="EMBL/GenBank/DDBJ databases">
        <authorList>
            <person name="Kim J."/>
        </authorList>
    </citation>
    <scope>NUCLEOTIDE SEQUENCE [LARGE SCALE GENOMIC DNA]</scope>
    <source>
        <strain evidence="10 11">JC52</strain>
    </source>
</reference>
<dbReference type="FunFam" id="3.40.50.720:FF:000304">
    <property type="entry name" value="UDP-glucose 4,6-dehydratase"/>
    <property type="match status" value="1"/>
</dbReference>
<dbReference type="InterPro" id="IPR016040">
    <property type="entry name" value="NAD(P)-bd_dom"/>
</dbReference>
<dbReference type="GO" id="GO:0008460">
    <property type="term" value="F:dTDP-glucose 4,6-dehydratase activity"/>
    <property type="evidence" value="ECO:0007669"/>
    <property type="project" value="UniProtKB-EC"/>
</dbReference>
<keyword evidence="11" id="KW-1185">Reference proteome</keyword>
<dbReference type="CDD" id="cd05246">
    <property type="entry name" value="dTDP_GD_SDR_e"/>
    <property type="match status" value="1"/>
</dbReference>
<evidence type="ECO:0000313" key="11">
    <source>
        <dbReference type="Proteomes" id="UP000317036"/>
    </source>
</evidence>
<evidence type="ECO:0000256" key="8">
    <source>
        <dbReference type="RuleBase" id="RU004473"/>
    </source>
</evidence>
<dbReference type="InterPro" id="IPR036291">
    <property type="entry name" value="NAD(P)-bd_dom_sf"/>
</dbReference>
<dbReference type="Gene3D" id="3.40.50.720">
    <property type="entry name" value="NAD(P)-binding Rossmann-like Domain"/>
    <property type="match status" value="1"/>
</dbReference>
<dbReference type="InterPro" id="IPR005888">
    <property type="entry name" value="dTDP_Gluc_deHydtase"/>
</dbReference>
<dbReference type="Gene3D" id="3.90.25.10">
    <property type="entry name" value="UDP-galactose 4-epimerase, domain 1"/>
    <property type="match status" value="1"/>
</dbReference>
<dbReference type="NCBIfam" id="TIGR01181">
    <property type="entry name" value="dTDP_gluc_dehyt"/>
    <property type="match status" value="1"/>
</dbReference>
<evidence type="ECO:0000313" key="10">
    <source>
        <dbReference type="EMBL" id="TVY11820.1"/>
    </source>
</evidence>
<gene>
    <name evidence="10" type="primary">rfbB</name>
    <name evidence="10" type="ORF">FPZ49_00555</name>
</gene>
<keyword evidence="7 8" id="KW-0456">Lyase</keyword>
<evidence type="ECO:0000256" key="2">
    <source>
        <dbReference type="ARBA" id="ARBA00001911"/>
    </source>
</evidence>
<evidence type="ECO:0000256" key="3">
    <source>
        <dbReference type="ARBA" id="ARBA00008178"/>
    </source>
</evidence>
<dbReference type="Pfam" id="PF16363">
    <property type="entry name" value="GDP_Man_Dehyd"/>
    <property type="match status" value="1"/>
</dbReference>
<dbReference type="OrthoDB" id="9811743at2"/>
<comment type="catalytic activity">
    <reaction evidence="1 8">
        <text>dTDP-alpha-D-glucose = dTDP-4-dehydro-6-deoxy-alpha-D-glucose + H2O</text>
        <dbReference type="Rhea" id="RHEA:17221"/>
        <dbReference type="ChEBI" id="CHEBI:15377"/>
        <dbReference type="ChEBI" id="CHEBI:57477"/>
        <dbReference type="ChEBI" id="CHEBI:57649"/>
        <dbReference type="EC" id="4.2.1.46"/>
    </reaction>
</comment>
<dbReference type="RefSeq" id="WP_144842402.1">
    <property type="nucleotide sequence ID" value="NZ_VNJI01000001.1"/>
</dbReference>
<dbReference type="PANTHER" id="PTHR43000">
    <property type="entry name" value="DTDP-D-GLUCOSE 4,6-DEHYDRATASE-RELATED"/>
    <property type="match status" value="1"/>
</dbReference>
<sequence length="329" mass="36957">MTTLLITGGMGFIGSNFIQYWMSRHPMDRVINLDWLTYAGNEDNVEAVRQLSGYRFVHGNISDGATVRRVFAEEPIEVVVHFAAESHVDRSILNPQAFIQTNVLGTQHLLEASRQKNGFRCFVNVSTDEVYGTLGADGLFTESTPLAPNSPYSASKAGSDLIARAYYETFGLPVLITRCSNNYGPHQHPEKLIPTVITRAMADQPIPVYGDGMNVRDWLHVEDHCAALALVIDRGVPGEVYNVGGKNERTNLHLVRTILTELGKPESLIHYVPDRLGHDRRYAIDPAKISRELGWQPQYRLEDGLKRTVAWYLSHEAWWRKLMQRGGGV</sequence>
<dbReference type="AlphaFoldDB" id="A0A559KI56"/>
<evidence type="ECO:0000256" key="6">
    <source>
        <dbReference type="ARBA" id="ARBA00023027"/>
    </source>
</evidence>
<evidence type="ECO:0000256" key="7">
    <source>
        <dbReference type="ARBA" id="ARBA00023239"/>
    </source>
</evidence>
<name>A0A559KI56_9BACL</name>
<dbReference type="EMBL" id="VNJI01000001">
    <property type="protein sequence ID" value="TVY11820.1"/>
    <property type="molecule type" value="Genomic_DNA"/>
</dbReference>
<feature type="domain" description="NAD(P)-binding" evidence="9">
    <location>
        <begin position="5"/>
        <end position="308"/>
    </location>
</feature>
<dbReference type="SUPFAM" id="SSF51735">
    <property type="entry name" value="NAD(P)-binding Rossmann-fold domains"/>
    <property type="match status" value="1"/>
</dbReference>
<accession>A0A559KI56</accession>
<protein>
    <recommendedName>
        <fullName evidence="5 8">dTDP-glucose 4,6-dehydratase</fullName>
        <ecNumber evidence="4 8">4.2.1.46</ecNumber>
    </recommendedName>
</protein>
<dbReference type="GO" id="GO:0009225">
    <property type="term" value="P:nucleotide-sugar metabolic process"/>
    <property type="evidence" value="ECO:0007669"/>
    <property type="project" value="InterPro"/>
</dbReference>
<evidence type="ECO:0000256" key="1">
    <source>
        <dbReference type="ARBA" id="ARBA00001539"/>
    </source>
</evidence>
<comment type="similarity">
    <text evidence="3 8">Belongs to the NAD(P)-dependent epimerase/dehydratase family. dTDP-glucose dehydratase subfamily.</text>
</comment>